<organism evidence="2 3">
    <name type="scientific">Phytophthora fragariaefolia</name>
    <dbReference type="NCBI Taxonomy" id="1490495"/>
    <lineage>
        <taxon>Eukaryota</taxon>
        <taxon>Sar</taxon>
        <taxon>Stramenopiles</taxon>
        <taxon>Oomycota</taxon>
        <taxon>Peronosporomycetes</taxon>
        <taxon>Peronosporales</taxon>
        <taxon>Peronosporaceae</taxon>
        <taxon>Phytophthora</taxon>
    </lineage>
</organism>
<evidence type="ECO:0000256" key="1">
    <source>
        <dbReference type="SAM" id="MobiDB-lite"/>
    </source>
</evidence>
<dbReference type="Proteomes" id="UP001165121">
    <property type="component" value="Unassembled WGS sequence"/>
</dbReference>
<accession>A0A9W6XW05</accession>
<feature type="compositionally biased region" description="Basic and acidic residues" evidence="1">
    <location>
        <begin position="23"/>
        <end position="45"/>
    </location>
</feature>
<gene>
    <name evidence="2" type="ORF">Pfra01_001860000</name>
</gene>
<keyword evidence="3" id="KW-1185">Reference proteome</keyword>
<sequence length="155" mass="17218">MGDSTNKETNTEHDTDAVMVDTTDEKTNAAKVDSMDKKTHAEHDANATTSDITDEKTNTEHDANAILADSINERQPITRMHKQGISCTDGQLPEDQKRCYRSYLPRSHRCSIVFQRHGCIRRHAGAGVVATIGASMPTATTKPNHSTADWYHPRK</sequence>
<evidence type="ECO:0000313" key="3">
    <source>
        <dbReference type="Proteomes" id="UP001165121"/>
    </source>
</evidence>
<dbReference type="EMBL" id="BSXT01002307">
    <property type="protein sequence ID" value="GMF48294.1"/>
    <property type="molecule type" value="Genomic_DNA"/>
</dbReference>
<name>A0A9W6XW05_9STRA</name>
<comment type="caution">
    <text evidence="2">The sequence shown here is derived from an EMBL/GenBank/DDBJ whole genome shotgun (WGS) entry which is preliminary data.</text>
</comment>
<proteinExistence type="predicted"/>
<dbReference type="AlphaFoldDB" id="A0A9W6XW05"/>
<dbReference type="OrthoDB" id="145961at2759"/>
<feature type="region of interest" description="Disordered" evidence="1">
    <location>
        <begin position="1"/>
        <end position="59"/>
    </location>
</feature>
<protein>
    <submittedName>
        <fullName evidence="2">Unnamed protein product</fullName>
    </submittedName>
</protein>
<reference evidence="2" key="1">
    <citation type="submission" date="2023-04" db="EMBL/GenBank/DDBJ databases">
        <title>Phytophthora fragariaefolia NBRC 109709.</title>
        <authorList>
            <person name="Ichikawa N."/>
            <person name="Sato H."/>
            <person name="Tonouchi N."/>
        </authorList>
    </citation>
    <scope>NUCLEOTIDE SEQUENCE</scope>
    <source>
        <strain evidence="2">NBRC 109709</strain>
    </source>
</reference>
<feature type="compositionally biased region" description="Basic and acidic residues" evidence="1">
    <location>
        <begin position="1"/>
        <end position="16"/>
    </location>
</feature>
<evidence type="ECO:0000313" key="2">
    <source>
        <dbReference type="EMBL" id="GMF48294.1"/>
    </source>
</evidence>